<dbReference type="EMBL" id="QGHD01000024">
    <property type="protein sequence ID" value="PWK94031.1"/>
    <property type="molecule type" value="Genomic_DNA"/>
</dbReference>
<comment type="caution">
    <text evidence="4">The sequence shown here is derived from an EMBL/GenBank/DDBJ whole genome shotgun (WGS) entry which is preliminary data.</text>
</comment>
<protein>
    <submittedName>
        <fullName evidence="4">Tetratricopeptide repeat protein</fullName>
    </submittedName>
</protein>
<keyword evidence="2" id="KW-1133">Transmembrane helix</keyword>
<dbReference type="Pfam" id="PF00515">
    <property type="entry name" value="TPR_1"/>
    <property type="match status" value="1"/>
</dbReference>
<dbReference type="RefSeq" id="WP_109587650.1">
    <property type="nucleotide sequence ID" value="NZ_JAXEIU010000039.1"/>
</dbReference>
<feature type="chain" id="PRO_5045462079" evidence="3">
    <location>
        <begin position="18"/>
        <end position="255"/>
    </location>
</feature>
<keyword evidence="3" id="KW-0732">Signal</keyword>
<reference evidence="4 5" key="1">
    <citation type="submission" date="2018-05" db="EMBL/GenBank/DDBJ databases">
        <title>Animal gut microbial communities from fecal samples from Wisconsin, USA.</title>
        <authorList>
            <person name="Neumann A."/>
        </authorList>
    </citation>
    <scope>NUCLEOTIDE SEQUENCE [LARGE SCALE GENOMIC DNA]</scope>
    <source>
        <strain evidence="4 5">UWS4</strain>
    </source>
</reference>
<evidence type="ECO:0000256" key="2">
    <source>
        <dbReference type="SAM" id="Phobius"/>
    </source>
</evidence>
<dbReference type="InterPro" id="IPR019734">
    <property type="entry name" value="TPR_rpt"/>
</dbReference>
<dbReference type="Proteomes" id="UP000245523">
    <property type="component" value="Unassembled WGS sequence"/>
</dbReference>
<proteinExistence type="predicted"/>
<dbReference type="InterPro" id="IPR011990">
    <property type="entry name" value="TPR-like_helical_dom_sf"/>
</dbReference>
<organism evidence="4 5">
    <name type="scientific">Hallerella porci</name>
    <dbReference type="NCBI Taxonomy" id="1945871"/>
    <lineage>
        <taxon>Bacteria</taxon>
        <taxon>Pseudomonadati</taxon>
        <taxon>Fibrobacterota</taxon>
        <taxon>Fibrobacteria</taxon>
        <taxon>Fibrobacterales</taxon>
        <taxon>Fibrobacteraceae</taxon>
        <taxon>Hallerella</taxon>
    </lineage>
</organism>
<sequence>MKFQMKIFLSIFAFAIAAWSNENCKTLYTGAAAYQAGDFSSAVEAWQNCVDNEFQNADLFYNLGNAYFREKRLGFAILNYEKALRLDPTNEDFQYNLKLAKSMTKDKVEESTTEENPLLNFFFQAHHFFSLKEQLFAILGIVWLIFILCIVRVLAANPKMKTALAVSIFPVAIILGIFALSAGYKVYRENTFALGVVTAETADITSGPSDKDQTLNMLSEGTEVEVLGVKDGWVHVRLGEKVNGFAKISELGIVK</sequence>
<keyword evidence="2" id="KW-0812">Transmembrane</keyword>
<dbReference type="PROSITE" id="PS50293">
    <property type="entry name" value="TPR_REGION"/>
    <property type="match status" value="1"/>
</dbReference>
<evidence type="ECO:0000313" key="4">
    <source>
        <dbReference type="EMBL" id="PWK94031.1"/>
    </source>
</evidence>
<name>A0ABX5LM89_9BACT</name>
<keyword evidence="2" id="KW-0472">Membrane</keyword>
<dbReference type="Gene3D" id="2.30.30.40">
    <property type="entry name" value="SH3 Domains"/>
    <property type="match status" value="1"/>
</dbReference>
<feature type="transmembrane region" description="Helical" evidence="2">
    <location>
        <begin position="135"/>
        <end position="155"/>
    </location>
</feature>
<evidence type="ECO:0000256" key="1">
    <source>
        <dbReference type="PROSITE-ProRule" id="PRU00339"/>
    </source>
</evidence>
<keyword evidence="1" id="KW-0802">TPR repeat</keyword>
<feature type="signal peptide" evidence="3">
    <location>
        <begin position="1"/>
        <end position="17"/>
    </location>
</feature>
<keyword evidence="5" id="KW-1185">Reference proteome</keyword>
<feature type="repeat" description="TPR" evidence="1">
    <location>
        <begin position="57"/>
        <end position="90"/>
    </location>
</feature>
<dbReference type="Gene3D" id="1.25.40.10">
    <property type="entry name" value="Tetratricopeptide repeat domain"/>
    <property type="match status" value="1"/>
</dbReference>
<gene>
    <name evidence="4" type="ORF">B0H50_12422</name>
</gene>
<dbReference type="SMART" id="SM00028">
    <property type="entry name" value="TPR"/>
    <property type="match status" value="1"/>
</dbReference>
<feature type="transmembrane region" description="Helical" evidence="2">
    <location>
        <begin position="162"/>
        <end position="184"/>
    </location>
</feature>
<evidence type="ECO:0000256" key="3">
    <source>
        <dbReference type="SAM" id="SignalP"/>
    </source>
</evidence>
<accession>A0ABX5LM89</accession>
<dbReference type="SUPFAM" id="SSF48452">
    <property type="entry name" value="TPR-like"/>
    <property type="match status" value="1"/>
</dbReference>
<dbReference type="PROSITE" id="PS50005">
    <property type="entry name" value="TPR"/>
    <property type="match status" value="1"/>
</dbReference>
<evidence type="ECO:0000313" key="5">
    <source>
        <dbReference type="Proteomes" id="UP000245523"/>
    </source>
</evidence>